<dbReference type="PANTHER" id="PTHR30529">
    <property type="entry name" value="CYTOCHROME B561"/>
    <property type="match status" value="1"/>
</dbReference>
<dbReference type="SUPFAM" id="SSF101874">
    <property type="entry name" value="YceI-like"/>
    <property type="match status" value="1"/>
</dbReference>
<keyword evidence="3" id="KW-0813">Transport</keyword>
<dbReference type="Gene3D" id="2.40.128.110">
    <property type="entry name" value="Lipid/polyisoprenoid-binding, YceI-like"/>
    <property type="match status" value="1"/>
</dbReference>
<keyword evidence="16" id="KW-1185">Reference proteome</keyword>
<dbReference type="RefSeq" id="WP_379903832.1">
    <property type="nucleotide sequence ID" value="NZ_JBHRTR010000034.1"/>
</dbReference>
<keyword evidence="4" id="KW-1003">Cell membrane</keyword>
<evidence type="ECO:0000313" key="16">
    <source>
        <dbReference type="Proteomes" id="UP001595528"/>
    </source>
</evidence>
<keyword evidence="9 13" id="KW-1133">Transmembrane helix</keyword>
<evidence type="ECO:0000256" key="4">
    <source>
        <dbReference type="ARBA" id="ARBA00022475"/>
    </source>
</evidence>
<comment type="cofactor">
    <cofactor evidence="1">
        <name>heme b</name>
        <dbReference type="ChEBI" id="CHEBI:60344"/>
    </cofactor>
</comment>
<evidence type="ECO:0000256" key="11">
    <source>
        <dbReference type="ARBA" id="ARBA00023136"/>
    </source>
</evidence>
<dbReference type="PANTHER" id="PTHR30529:SF1">
    <property type="entry name" value="CYTOCHROME B561 HOMOLOG 2"/>
    <property type="match status" value="1"/>
</dbReference>
<evidence type="ECO:0000256" key="3">
    <source>
        <dbReference type="ARBA" id="ARBA00022448"/>
    </source>
</evidence>
<keyword evidence="8" id="KW-0249">Electron transport</keyword>
<dbReference type="InterPro" id="IPR016174">
    <property type="entry name" value="Di-haem_cyt_TM"/>
</dbReference>
<name>A0ABV7L5J2_9PROT</name>
<dbReference type="InterPro" id="IPR007372">
    <property type="entry name" value="Lipid/polyisoprenoid-bd_YceI"/>
</dbReference>
<dbReference type="EMBL" id="JBHRTR010000034">
    <property type="protein sequence ID" value="MFC3229532.1"/>
    <property type="molecule type" value="Genomic_DNA"/>
</dbReference>
<dbReference type="InterPro" id="IPR011577">
    <property type="entry name" value="Cyt_b561_bac/Ni-Hgenase"/>
</dbReference>
<evidence type="ECO:0000256" key="6">
    <source>
        <dbReference type="ARBA" id="ARBA00022692"/>
    </source>
</evidence>
<dbReference type="Pfam" id="PF01292">
    <property type="entry name" value="Ni_hydr_CYTB"/>
    <property type="match status" value="1"/>
</dbReference>
<keyword evidence="6 13" id="KW-0812">Transmembrane</keyword>
<dbReference type="Proteomes" id="UP001595528">
    <property type="component" value="Unassembled WGS sequence"/>
</dbReference>
<dbReference type="InterPro" id="IPR036761">
    <property type="entry name" value="TTHA0802/YceI-like_sf"/>
</dbReference>
<evidence type="ECO:0000313" key="15">
    <source>
        <dbReference type="EMBL" id="MFC3229532.1"/>
    </source>
</evidence>
<evidence type="ECO:0000256" key="1">
    <source>
        <dbReference type="ARBA" id="ARBA00001970"/>
    </source>
</evidence>
<comment type="caution">
    <text evidence="15">The sequence shown here is derived from an EMBL/GenBank/DDBJ whole genome shotgun (WGS) entry which is preliminary data.</text>
</comment>
<keyword evidence="5" id="KW-0349">Heme</keyword>
<comment type="similarity">
    <text evidence="12">Belongs to the cytochrome b561 family.</text>
</comment>
<sequence>MSILNTRDTYGRVAQCLHWLTAALILTLLALGLWMEDLPRETAAEVDRVVFYYGLHKVIGIATLAVVLVRIGWAIANPHPGLLNAGRRLEAFAASAIHWVLYGAILLMPVSGWLYHASHAGSAPILWPPGLDLGQGLPLVPKSHELSRFFGELHAALAWVIIAAIVLHVGGALKHAVIDRDETLRRMLPFARPPQAEPPAAQPRRLPPLAAAGLLFVVILAFAGWSASSTAPQDAGGAQLAAADGTAADGNAADGAPAGNWIVDPQASSLSILVQLMGSSVGGAFGSWEADIRFDPDDLPGSRVVVTIDTASLTLGDVSEQATGPAYLDSAGHPTARFEATTFRRLAEGRYEAVGDLTLRGVTAPVTLPFDLAIDGDTARMNGRTRLDRLTFAVGAEAMPDDDTLGFPVDIVVEVTATRRP</sequence>
<organism evidence="15 16">
    <name type="scientific">Marinibaculum pumilum</name>
    <dbReference type="NCBI Taxonomy" id="1766165"/>
    <lineage>
        <taxon>Bacteria</taxon>
        <taxon>Pseudomonadati</taxon>
        <taxon>Pseudomonadota</taxon>
        <taxon>Alphaproteobacteria</taxon>
        <taxon>Rhodospirillales</taxon>
        <taxon>Rhodospirillaceae</taxon>
        <taxon>Marinibaculum</taxon>
    </lineage>
</organism>
<proteinExistence type="inferred from homology"/>
<evidence type="ECO:0000256" key="13">
    <source>
        <dbReference type="SAM" id="Phobius"/>
    </source>
</evidence>
<dbReference type="SUPFAM" id="SSF81342">
    <property type="entry name" value="Transmembrane di-heme cytochromes"/>
    <property type="match status" value="1"/>
</dbReference>
<protein>
    <submittedName>
        <fullName evidence="15">Cytochrome b/b6 domain-containing protein</fullName>
    </submittedName>
</protein>
<keyword evidence="10" id="KW-0408">Iron</keyword>
<evidence type="ECO:0000256" key="5">
    <source>
        <dbReference type="ARBA" id="ARBA00022617"/>
    </source>
</evidence>
<gene>
    <name evidence="15" type="ORF">ACFOGJ_19950</name>
</gene>
<comment type="subcellular location">
    <subcellularLocation>
        <location evidence="2">Cell membrane</location>
        <topology evidence="2">Multi-pass membrane protein</topology>
    </subcellularLocation>
</comment>
<feature type="domain" description="Lipid/polyisoprenoid-binding YceI-like" evidence="14">
    <location>
        <begin position="260"/>
        <end position="418"/>
    </location>
</feature>
<feature type="transmembrane region" description="Helical" evidence="13">
    <location>
        <begin position="16"/>
        <end position="35"/>
    </location>
</feature>
<evidence type="ECO:0000256" key="2">
    <source>
        <dbReference type="ARBA" id="ARBA00004651"/>
    </source>
</evidence>
<dbReference type="Pfam" id="PF04264">
    <property type="entry name" value="YceI"/>
    <property type="match status" value="1"/>
</dbReference>
<evidence type="ECO:0000256" key="7">
    <source>
        <dbReference type="ARBA" id="ARBA00022723"/>
    </source>
</evidence>
<accession>A0ABV7L5J2</accession>
<feature type="transmembrane region" description="Helical" evidence="13">
    <location>
        <begin position="96"/>
        <end position="115"/>
    </location>
</feature>
<dbReference type="Gene3D" id="1.20.950.20">
    <property type="entry name" value="Transmembrane di-heme cytochromes, Chain C"/>
    <property type="match status" value="1"/>
</dbReference>
<evidence type="ECO:0000256" key="10">
    <source>
        <dbReference type="ARBA" id="ARBA00023004"/>
    </source>
</evidence>
<evidence type="ECO:0000256" key="9">
    <source>
        <dbReference type="ARBA" id="ARBA00022989"/>
    </source>
</evidence>
<evidence type="ECO:0000256" key="12">
    <source>
        <dbReference type="ARBA" id="ARBA00037975"/>
    </source>
</evidence>
<keyword evidence="11 13" id="KW-0472">Membrane</keyword>
<dbReference type="InterPro" id="IPR052168">
    <property type="entry name" value="Cytochrome_b561_oxidase"/>
</dbReference>
<reference evidence="16" key="1">
    <citation type="journal article" date="2019" name="Int. J. Syst. Evol. Microbiol.">
        <title>The Global Catalogue of Microorganisms (GCM) 10K type strain sequencing project: providing services to taxonomists for standard genome sequencing and annotation.</title>
        <authorList>
            <consortium name="The Broad Institute Genomics Platform"/>
            <consortium name="The Broad Institute Genome Sequencing Center for Infectious Disease"/>
            <person name="Wu L."/>
            <person name="Ma J."/>
        </authorList>
    </citation>
    <scope>NUCLEOTIDE SEQUENCE [LARGE SCALE GENOMIC DNA]</scope>
    <source>
        <strain evidence="16">KCTC 42964</strain>
    </source>
</reference>
<feature type="transmembrane region" description="Helical" evidence="13">
    <location>
        <begin position="209"/>
        <end position="227"/>
    </location>
</feature>
<keyword evidence="7" id="KW-0479">Metal-binding</keyword>
<feature type="transmembrane region" description="Helical" evidence="13">
    <location>
        <begin position="156"/>
        <end position="177"/>
    </location>
</feature>
<evidence type="ECO:0000259" key="14">
    <source>
        <dbReference type="SMART" id="SM00867"/>
    </source>
</evidence>
<feature type="transmembrane region" description="Helical" evidence="13">
    <location>
        <begin position="55"/>
        <end position="76"/>
    </location>
</feature>
<dbReference type="SMART" id="SM00867">
    <property type="entry name" value="YceI"/>
    <property type="match status" value="1"/>
</dbReference>
<evidence type="ECO:0000256" key="8">
    <source>
        <dbReference type="ARBA" id="ARBA00022982"/>
    </source>
</evidence>